<dbReference type="Proteomes" id="UP001175226">
    <property type="component" value="Unassembled WGS sequence"/>
</dbReference>
<reference evidence="7" key="1">
    <citation type="submission" date="2023-06" db="EMBL/GenBank/DDBJ databases">
        <authorList>
            <consortium name="Lawrence Berkeley National Laboratory"/>
            <person name="Ahrendt S."/>
            <person name="Sahu N."/>
            <person name="Indic B."/>
            <person name="Wong-Bajracharya J."/>
            <person name="Merenyi Z."/>
            <person name="Ke H.-M."/>
            <person name="Monk M."/>
            <person name="Kocsube S."/>
            <person name="Drula E."/>
            <person name="Lipzen A."/>
            <person name="Balint B."/>
            <person name="Henrissat B."/>
            <person name="Andreopoulos B."/>
            <person name="Martin F.M."/>
            <person name="Harder C.B."/>
            <person name="Rigling D."/>
            <person name="Ford K.L."/>
            <person name="Foster G.D."/>
            <person name="Pangilinan J."/>
            <person name="Papanicolaou A."/>
            <person name="Barry K."/>
            <person name="LaButti K."/>
            <person name="Viragh M."/>
            <person name="Koriabine M."/>
            <person name="Yan M."/>
            <person name="Riley R."/>
            <person name="Champramary S."/>
            <person name="Plett K.L."/>
            <person name="Tsai I.J."/>
            <person name="Slot J."/>
            <person name="Sipos G."/>
            <person name="Plett J."/>
            <person name="Nagy L.G."/>
            <person name="Grigoriev I.V."/>
        </authorList>
    </citation>
    <scope>NUCLEOTIDE SEQUENCE</scope>
    <source>
        <strain evidence="7">FPL87.14</strain>
    </source>
</reference>
<dbReference type="PANTHER" id="PTHR45649">
    <property type="entry name" value="AMINO-ACID PERMEASE BAT1"/>
    <property type="match status" value="1"/>
</dbReference>
<evidence type="ECO:0000256" key="4">
    <source>
        <dbReference type="ARBA" id="ARBA00022989"/>
    </source>
</evidence>
<keyword evidence="4 6" id="KW-1133">Transmembrane helix</keyword>
<comment type="caution">
    <text evidence="7">The sequence shown here is derived from an EMBL/GenBank/DDBJ whole genome shotgun (WGS) entry which is preliminary data.</text>
</comment>
<proteinExistence type="predicted"/>
<dbReference type="PANTHER" id="PTHR45649:SF26">
    <property type="entry name" value="OS04G0435100 PROTEIN"/>
    <property type="match status" value="1"/>
</dbReference>
<evidence type="ECO:0000313" key="7">
    <source>
        <dbReference type="EMBL" id="KAK0443452.1"/>
    </source>
</evidence>
<gene>
    <name evidence="7" type="ORF">EV421DRAFT_1903466</name>
</gene>
<evidence type="ECO:0000256" key="1">
    <source>
        <dbReference type="ARBA" id="ARBA00004141"/>
    </source>
</evidence>
<evidence type="ECO:0000256" key="6">
    <source>
        <dbReference type="SAM" id="Phobius"/>
    </source>
</evidence>
<dbReference type="GO" id="GO:0016020">
    <property type="term" value="C:membrane"/>
    <property type="evidence" value="ECO:0007669"/>
    <property type="project" value="UniProtKB-SubCell"/>
</dbReference>
<evidence type="ECO:0000256" key="2">
    <source>
        <dbReference type="ARBA" id="ARBA00022448"/>
    </source>
</evidence>
<name>A0AA39JIL3_9AGAR</name>
<feature type="transmembrane region" description="Helical" evidence="6">
    <location>
        <begin position="63"/>
        <end position="84"/>
    </location>
</feature>
<feature type="transmembrane region" description="Helical" evidence="6">
    <location>
        <begin position="36"/>
        <end position="57"/>
    </location>
</feature>
<organism evidence="7 8">
    <name type="scientific">Armillaria borealis</name>
    <dbReference type="NCBI Taxonomy" id="47425"/>
    <lineage>
        <taxon>Eukaryota</taxon>
        <taxon>Fungi</taxon>
        <taxon>Dikarya</taxon>
        <taxon>Basidiomycota</taxon>
        <taxon>Agaricomycotina</taxon>
        <taxon>Agaricomycetes</taxon>
        <taxon>Agaricomycetidae</taxon>
        <taxon>Agaricales</taxon>
        <taxon>Marasmiineae</taxon>
        <taxon>Physalacriaceae</taxon>
        <taxon>Armillaria</taxon>
    </lineage>
</organism>
<evidence type="ECO:0000256" key="3">
    <source>
        <dbReference type="ARBA" id="ARBA00022692"/>
    </source>
</evidence>
<protein>
    <recommendedName>
        <fullName evidence="9">Amino acid permease</fullName>
    </recommendedName>
</protein>
<evidence type="ECO:0000256" key="5">
    <source>
        <dbReference type="ARBA" id="ARBA00023136"/>
    </source>
</evidence>
<comment type="subcellular location">
    <subcellularLocation>
        <location evidence="1">Membrane</location>
        <topology evidence="1">Multi-pass membrane protein</topology>
    </subcellularLocation>
</comment>
<keyword evidence="2" id="KW-0813">Transport</keyword>
<dbReference type="Gene3D" id="1.20.1740.10">
    <property type="entry name" value="Amino acid/polyamine transporter I"/>
    <property type="match status" value="1"/>
</dbReference>
<accession>A0AA39JIL3</accession>
<dbReference type="GO" id="GO:0022857">
    <property type="term" value="F:transmembrane transporter activity"/>
    <property type="evidence" value="ECO:0007669"/>
    <property type="project" value="UniProtKB-ARBA"/>
</dbReference>
<keyword evidence="5 6" id="KW-0472">Membrane</keyword>
<evidence type="ECO:0008006" key="9">
    <source>
        <dbReference type="Google" id="ProtNLM"/>
    </source>
</evidence>
<evidence type="ECO:0000313" key="8">
    <source>
        <dbReference type="Proteomes" id="UP001175226"/>
    </source>
</evidence>
<dbReference type="AlphaFoldDB" id="A0AA39JIL3"/>
<dbReference type="EMBL" id="JAUEPT010000022">
    <property type="protein sequence ID" value="KAK0443452.1"/>
    <property type="molecule type" value="Genomic_DNA"/>
</dbReference>
<keyword evidence="8" id="KW-1185">Reference proteome</keyword>
<keyword evidence="3 6" id="KW-0812">Transmembrane</keyword>
<sequence length="88" mass="9709">MADTPHDHVIENDEEDLARMGYKQELKRELGLMQNFGVSFSIISVVTGMSSLFLFGLNTGGPAVMVWGWIVVSIFTMLVGLAMAEVCR</sequence>